<dbReference type="EMBL" id="HE573022">
    <property type="protein sequence ID" value="CCC48358.1"/>
    <property type="molecule type" value="Genomic_DNA"/>
</dbReference>
<dbReference type="VEuPathDB" id="TriTrypDB:TvY486_0601490"/>
<dbReference type="GO" id="GO:0006631">
    <property type="term" value="P:fatty acid metabolic process"/>
    <property type="evidence" value="ECO:0007669"/>
    <property type="project" value="TreeGrafter"/>
</dbReference>
<dbReference type="Gene3D" id="2.30.38.10">
    <property type="entry name" value="Luciferase, Domain 3"/>
    <property type="match status" value="1"/>
</dbReference>
<evidence type="ECO:0000313" key="2">
    <source>
        <dbReference type="EMBL" id="CCC48358.1"/>
    </source>
</evidence>
<dbReference type="InterPro" id="IPR000873">
    <property type="entry name" value="AMP-dep_synth/lig_dom"/>
</dbReference>
<gene>
    <name evidence="2" type="ORF">TVY486_0601490</name>
</gene>
<dbReference type="AlphaFoldDB" id="G0TWM0"/>
<dbReference type="Gene3D" id="3.40.50.980">
    <property type="match status" value="2"/>
</dbReference>
<protein>
    <recommendedName>
        <fullName evidence="1">AMP-dependent synthetase/ligase domain-containing protein</fullName>
    </recommendedName>
</protein>
<feature type="domain" description="AMP-dependent synthetase/ligase" evidence="1">
    <location>
        <begin position="91"/>
        <end position="174"/>
    </location>
</feature>
<evidence type="ECO:0000259" key="1">
    <source>
        <dbReference type="Pfam" id="PF00501"/>
    </source>
</evidence>
<dbReference type="SUPFAM" id="SSF56801">
    <property type="entry name" value="Acetyl-CoA synthetase-like"/>
    <property type="match status" value="1"/>
</dbReference>
<dbReference type="Pfam" id="PF00501">
    <property type="entry name" value="AMP-binding"/>
    <property type="match status" value="1"/>
</dbReference>
<dbReference type="PANTHER" id="PTHR43201:SF30">
    <property type="entry name" value="AMP-DEPENDENT SYNTHETASE_LIGASE DOMAIN-CONTAINING PROTEIN"/>
    <property type="match status" value="1"/>
</dbReference>
<dbReference type="OMA" id="ERNMHFW"/>
<sequence length="528" mass="59203">MLRQLARYARPCGSATVFFKKGCGMMASSTAAAAHAAAPLSTTARGPATGVEYSVAKGVADVPVLDQLVGYYVNIQSRKMYYKDFLRIEHQAVRWAFADIRKNSEALAHGLLQTGLRPGHRVLAIQPCNCETFVLQLACAKVGALLAVVPHHNINADKLRFYLNEFQPHHLIAREWIVVPEMKQGVLVERNMHFWDMIYNVIPELGLSYPGQRFQWVHSQEFFFLKKVVITDHNMNLLGVTPMRKILVWGPFSYYEQRLRRLSALLHPDDPILALEDPHPAIEDKLHITFSHRNCINAGFLFGNIMQLKAETRFGVMPNHHVDPVGAIIAPYAALTTGAVLVHIHSDMFTDDHAINAIEKLCVEEVEGILGKKSDFDLLLRHTGNFDADQYEHLKWVCLFEDANEPVVGTDYLEKLAKELSLNDVFVFRGPLESAYMLTWRSLRRGDSGMVPHVEAKVVGDRGTADAKVLAANTRGNLKLKGPHISPGYYNNAGLLTELVDERGFCSTSREAVMDEKGLLTLHPTQIY</sequence>
<dbReference type="PANTHER" id="PTHR43201">
    <property type="entry name" value="ACYL-COA SYNTHETASE"/>
    <property type="match status" value="1"/>
</dbReference>
<reference evidence="2" key="1">
    <citation type="journal article" date="2012" name="Proc. Natl. Acad. Sci. U.S.A.">
        <title>Antigenic diversity is generated by distinct evolutionary mechanisms in African trypanosome species.</title>
        <authorList>
            <person name="Jackson A.P."/>
            <person name="Berry A."/>
            <person name="Aslett M."/>
            <person name="Allison H.C."/>
            <person name="Burton P."/>
            <person name="Vavrova-Anderson J."/>
            <person name="Brown R."/>
            <person name="Browne H."/>
            <person name="Corton N."/>
            <person name="Hauser H."/>
            <person name="Gamble J."/>
            <person name="Gilderthorp R."/>
            <person name="Marcello L."/>
            <person name="McQuillan J."/>
            <person name="Otto T.D."/>
            <person name="Quail M.A."/>
            <person name="Sanders M.J."/>
            <person name="van Tonder A."/>
            <person name="Ginger M.L."/>
            <person name="Field M.C."/>
            <person name="Barry J.D."/>
            <person name="Hertz-Fowler C."/>
            <person name="Berriman M."/>
        </authorList>
    </citation>
    <scope>NUCLEOTIDE SEQUENCE</scope>
    <source>
        <strain evidence="2">Y486</strain>
    </source>
</reference>
<accession>G0TWM0</accession>
<organism evidence="2">
    <name type="scientific">Trypanosoma vivax (strain Y486)</name>
    <dbReference type="NCBI Taxonomy" id="1055687"/>
    <lineage>
        <taxon>Eukaryota</taxon>
        <taxon>Discoba</taxon>
        <taxon>Euglenozoa</taxon>
        <taxon>Kinetoplastea</taxon>
        <taxon>Metakinetoplastina</taxon>
        <taxon>Trypanosomatida</taxon>
        <taxon>Trypanosomatidae</taxon>
        <taxon>Trypanosoma</taxon>
        <taxon>Duttonella</taxon>
    </lineage>
</organism>
<name>G0TWM0_TRYVY</name>
<dbReference type="GO" id="GO:0031956">
    <property type="term" value="F:medium-chain fatty acid-CoA ligase activity"/>
    <property type="evidence" value="ECO:0007669"/>
    <property type="project" value="TreeGrafter"/>
</dbReference>
<proteinExistence type="predicted"/>